<keyword evidence="5" id="KW-1185">Reference proteome</keyword>
<proteinExistence type="predicted"/>
<sequence>MEDLIIGTMFIVTVICYTVYKIDCNHVKKNKHGIKEHKVPTSDELKALLEQNAKNNYPTGGLRKQSEHGKALIPPGTRTIEYEPFTEEEKESLFGKDYKKGQ</sequence>
<dbReference type="OrthoDB" id="2414494at2"/>
<reference evidence="2 5" key="2">
    <citation type="submission" date="2019-07" db="EMBL/GenBank/DDBJ databases">
        <title>Whole genome shotgun sequence of Staphylococcus gallinarum NBRC 109767.</title>
        <authorList>
            <person name="Hosoyama A."/>
            <person name="Uohara A."/>
            <person name="Ohji S."/>
            <person name="Ichikawa N."/>
        </authorList>
    </citation>
    <scope>NUCLEOTIDE SEQUENCE [LARGE SCALE GENOMIC DNA]</scope>
    <source>
        <strain evidence="2 5">NBRC 109767</strain>
    </source>
</reference>
<evidence type="ECO:0000313" key="5">
    <source>
        <dbReference type="Proteomes" id="UP000321057"/>
    </source>
</evidence>
<dbReference type="AlphaFoldDB" id="A0A0D0SMV2"/>
<dbReference type="EMBL" id="BKAX01000016">
    <property type="protein sequence ID" value="GEQ06996.1"/>
    <property type="molecule type" value="Genomic_DNA"/>
</dbReference>
<protein>
    <recommendedName>
        <fullName evidence="6">Phage protein</fullName>
    </recommendedName>
</protein>
<keyword evidence="1" id="KW-0812">Transmembrane</keyword>
<organism evidence="3 4">
    <name type="scientific">Staphylococcus gallinarum</name>
    <dbReference type="NCBI Taxonomy" id="1293"/>
    <lineage>
        <taxon>Bacteria</taxon>
        <taxon>Bacillati</taxon>
        <taxon>Bacillota</taxon>
        <taxon>Bacilli</taxon>
        <taxon>Bacillales</taxon>
        <taxon>Staphylococcaceae</taxon>
        <taxon>Staphylococcus</taxon>
    </lineage>
</organism>
<evidence type="ECO:0008006" key="6">
    <source>
        <dbReference type="Google" id="ProtNLM"/>
    </source>
</evidence>
<feature type="transmembrane region" description="Helical" evidence="1">
    <location>
        <begin position="6"/>
        <end position="22"/>
    </location>
</feature>
<dbReference type="STRING" id="1293.SH09_13310"/>
<evidence type="ECO:0000313" key="2">
    <source>
        <dbReference type="EMBL" id="GEQ06996.1"/>
    </source>
</evidence>
<dbReference type="Proteomes" id="UP000255277">
    <property type="component" value="Unassembled WGS sequence"/>
</dbReference>
<keyword evidence="1" id="KW-1133">Transmembrane helix</keyword>
<dbReference type="EMBL" id="UHDK01000001">
    <property type="protein sequence ID" value="SUM34047.1"/>
    <property type="molecule type" value="Genomic_DNA"/>
</dbReference>
<name>A0A0D0SMV2_STAGA</name>
<dbReference type="Proteomes" id="UP000321057">
    <property type="component" value="Unassembled WGS sequence"/>
</dbReference>
<evidence type="ECO:0000313" key="4">
    <source>
        <dbReference type="Proteomes" id="UP000255277"/>
    </source>
</evidence>
<dbReference type="RefSeq" id="WP_042740111.1">
    <property type="nucleotide sequence ID" value="NZ_BKAX01000016.1"/>
</dbReference>
<gene>
    <name evidence="3" type="ORF">NCTC12195_03555</name>
    <name evidence="2" type="ORF">SGA02_28240</name>
</gene>
<accession>A0A0D0SMV2</accession>
<keyword evidence="1" id="KW-0472">Membrane</keyword>
<evidence type="ECO:0000256" key="1">
    <source>
        <dbReference type="SAM" id="Phobius"/>
    </source>
</evidence>
<evidence type="ECO:0000313" key="3">
    <source>
        <dbReference type="EMBL" id="SUM34047.1"/>
    </source>
</evidence>
<reference evidence="3 4" key="1">
    <citation type="submission" date="2018-06" db="EMBL/GenBank/DDBJ databases">
        <authorList>
            <consortium name="Pathogen Informatics"/>
            <person name="Doyle S."/>
        </authorList>
    </citation>
    <scope>NUCLEOTIDE SEQUENCE [LARGE SCALE GENOMIC DNA]</scope>
    <source>
        <strain evidence="3 4">NCTC12195</strain>
    </source>
</reference>